<evidence type="ECO:0000256" key="1">
    <source>
        <dbReference type="ARBA" id="ARBA00005531"/>
    </source>
</evidence>
<dbReference type="InterPro" id="IPR012392">
    <property type="entry name" value="3-ktacl-CoA_syn"/>
</dbReference>
<accession>A0A058ZF64</accession>
<feature type="transmembrane region" description="Helical" evidence="4">
    <location>
        <begin position="143"/>
        <end position="164"/>
    </location>
</feature>
<keyword evidence="4" id="KW-1133">Transmembrane helix</keyword>
<keyword evidence="8" id="KW-1185">Reference proteome</keyword>
<dbReference type="Proteomes" id="UP000030693">
    <property type="component" value="Unassembled WGS sequence"/>
</dbReference>
<keyword evidence="4" id="KW-0472">Membrane</keyword>
<gene>
    <name evidence="7" type="ORF">H696_00575</name>
</gene>
<proteinExistence type="inferred from homology"/>
<dbReference type="Gene3D" id="3.40.47.10">
    <property type="match status" value="1"/>
</dbReference>
<comment type="similarity">
    <text evidence="1">Belongs to the thiolase-like superfamily. Chalcone/stilbene synthases family.</text>
</comment>
<dbReference type="PANTHER" id="PTHR31561">
    <property type="entry name" value="3-KETOACYL-COA SYNTHASE"/>
    <property type="match status" value="1"/>
</dbReference>
<reference evidence="7" key="1">
    <citation type="submission" date="2013-04" db="EMBL/GenBank/DDBJ databases">
        <title>The Genome Sequence of Fonticula alba ATCC 38817.</title>
        <authorList>
            <consortium name="The Broad Institute Genomics Platform"/>
            <person name="Russ C."/>
            <person name="Cuomo C."/>
            <person name="Burger G."/>
            <person name="Gray M.W."/>
            <person name="Holland P.W.H."/>
            <person name="King N."/>
            <person name="Lang F.B.F."/>
            <person name="Roger A.J."/>
            <person name="Ruiz-Trillo I."/>
            <person name="Brown M."/>
            <person name="Walker B."/>
            <person name="Young S."/>
            <person name="Zeng Q."/>
            <person name="Gargeya S."/>
            <person name="Fitzgerald M."/>
            <person name="Haas B."/>
            <person name="Abouelleil A."/>
            <person name="Allen A.W."/>
            <person name="Alvarado L."/>
            <person name="Arachchi H.M."/>
            <person name="Berlin A.M."/>
            <person name="Chapman S.B."/>
            <person name="Gainer-Dewar J."/>
            <person name="Goldberg J."/>
            <person name="Griggs A."/>
            <person name="Gujja S."/>
            <person name="Hansen M."/>
            <person name="Howarth C."/>
            <person name="Imamovic A."/>
            <person name="Ireland A."/>
            <person name="Larimer J."/>
            <person name="McCowan C."/>
            <person name="Murphy C."/>
            <person name="Pearson M."/>
            <person name="Poon T.W."/>
            <person name="Priest M."/>
            <person name="Roberts A."/>
            <person name="Saif S."/>
            <person name="Shea T."/>
            <person name="Sisk P."/>
            <person name="Sykes S."/>
            <person name="Wortman J."/>
            <person name="Nusbaum C."/>
            <person name="Birren B."/>
        </authorList>
    </citation>
    <scope>NUCLEOTIDE SEQUENCE [LARGE SCALE GENOMIC DNA]</scope>
    <source>
        <strain evidence="7">ATCC 38817</strain>
    </source>
</reference>
<dbReference type="OrthoDB" id="329835at2759"/>
<evidence type="ECO:0000259" key="6">
    <source>
        <dbReference type="Pfam" id="PF08541"/>
    </source>
</evidence>
<dbReference type="AlphaFoldDB" id="A0A058ZF64"/>
<dbReference type="CDD" id="cd00831">
    <property type="entry name" value="CHS_like"/>
    <property type="match status" value="1"/>
</dbReference>
<dbReference type="STRING" id="691883.A0A058ZF64"/>
<dbReference type="GO" id="GO:0006633">
    <property type="term" value="P:fatty acid biosynthetic process"/>
    <property type="evidence" value="ECO:0007669"/>
    <property type="project" value="InterPro"/>
</dbReference>
<evidence type="ECO:0000256" key="3">
    <source>
        <dbReference type="ARBA" id="ARBA00022679"/>
    </source>
</evidence>
<dbReference type="EC" id="2.3.1.199" evidence="2"/>
<keyword evidence="3" id="KW-0808">Transferase</keyword>
<dbReference type="GO" id="GO:0016020">
    <property type="term" value="C:membrane"/>
    <property type="evidence" value="ECO:0007669"/>
    <property type="project" value="InterPro"/>
</dbReference>
<evidence type="ECO:0000256" key="4">
    <source>
        <dbReference type="SAM" id="Phobius"/>
    </source>
</evidence>
<dbReference type="InterPro" id="IPR013747">
    <property type="entry name" value="ACP_syn_III_C"/>
</dbReference>
<feature type="domain" description="FAE" evidence="5">
    <location>
        <begin position="218"/>
        <end position="502"/>
    </location>
</feature>
<dbReference type="Pfam" id="PF08392">
    <property type="entry name" value="FAE1_CUT1_RppA"/>
    <property type="match status" value="1"/>
</dbReference>
<keyword evidence="4" id="KW-0812">Transmembrane</keyword>
<feature type="domain" description="Beta-ketoacyl-[acyl-carrier-protein] synthase III C-terminal" evidence="6">
    <location>
        <begin position="519"/>
        <end position="601"/>
    </location>
</feature>
<feature type="transmembrane region" description="Helical" evidence="4">
    <location>
        <begin position="198"/>
        <end position="217"/>
    </location>
</feature>
<sequence length="653" mass="73143">MTDTPPAQSSVAATSSARIYFMPDGSFSPQAFFDSVISFEDSSQLTPEIAFRVVENAARNAGLTKEQIDAAATFAHHNSARMRCNVSRVKRPHIVCPKDDGSGEARPKRKLIDDYKPQDLRKYGNLDKIPVNLQEVGTGYRSWFGVINWLSLGIFFAAIAFIYAKSSMMLISANELASNLSQRYEQLYAVLHGLETDLWIVIIAMSVFLAWGARRFLKQTSVYLLDFVVLDPDLEYMIDRDFFMQRSRDSGFFTDQALDFQEKILRRSGLGDHTYFPPGIVISPMDLSMQSARDEFLYVAGKCCDELFQKTGVDPSKIDLIVVNCSLFNPTPSLSAMIINRYKMRDNIRNYNLSGMGCSAGVISLDLAKDLLQVHGASNCLVISTENITQNWYHGNQRNLLLSNCLFRMGCAAVLLTNKPQYASRAKYELLHTVRVHHGASDESLEAVYQIEDPDNLIGVRLSKDLINVVSKTLRSNLTTLGPLILPISEQLKFFINLVQTKYLGFKNIPRYTPDFRKAVQHFCIHAGGRAVIDGLEQNLQLTPDDVLPSRATLNRVGNTSSSSIWYELSFIEYSARIKKGDRIWQIAFGSGMKCNSAIWKALRPIHDRSRDGFWALTGGDGLADDALEALARVHKHLAKIDSRKKPAGKAVN</sequence>
<protein>
    <recommendedName>
        <fullName evidence="2">very-long-chain 3-oxoacyl-CoA synthase</fullName>
        <ecNumber evidence="2">2.3.1.199</ecNumber>
    </recommendedName>
</protein>
<evidence type="ECO:0000313" key="8">
    <source>
        <dbReference type="Proteomes" id="UP000030693"/>
    </source>
</evidence>
<dbReference type="EMBL" id="KB932201">
    <property type="protein sequence ID" value="KCV73025.1"/>
    <property type="molecule type" value="Genomic_DNA"/>
</dbReference>
<evidence type="ECO:0000259" key="5">
    <source>
        <dbReference type="Pfam" id="PF08392"/>
    </source>
</evidence>
<dbReference type="Pfam" id="PF08541">
    <property type="entry name" value="ACP_syn_III_C"/>
    <property type="match status" value="1"/>
</dbReference>
<dbReference type="RefSeq" id="XP_009492726.1">
    <property type="nucleotide sequence ID" value="XM_009494451.1"/>
</dbReference>
<dbReference type="InterPro" id="IPR013601">
    <property type="entry name" value="FAE1_typ3_polyketide_synth"/>
</dbReference>
<dbReference type="InterPro" id="IPR016039">
    <property type="entry name" value="Thiolase-like"/>
</dbReference>
<name>A0A058ZF64_FONAL</name>
<dbReference type="GeneID" id="20525300"/>
<dbReference type="SUPFAM" id="SSF53901">
    <property type="entry name" value="Thiolase-like"/>
    <property type="match status" value="2"/>
</dbReference>
<organism evidence="7">
    <name type="scientific">Fonticula alba</name>
    <name type="common">Slime mold</name>
    <dbReference type="NCBI Taxonomy" id="691883"/>
    <lineage>
        <taxon>Eukaryota</taxon>
        <taxon>Rotosphaerida</taxon>
        <taxon>Fonticulaceae</taxon>
        <taxon>Fonticula</taxon>
    </lineage>
</organism>
<dbReference type="GO" id="GO:0009922">
    <property type="term" value="F:fatty acid elongase activity"/>
    <property type="evidence" value="ECO:0007669"/>
    <property type="project" value="UniProtKB-EC"/>
</dbReference>
<dbReference type="eggNOG" id="ENOG502QPKZ">
    <property type="taxonomic scope" value="Eukaryota"/>
</dbReference>
<evidence type="ECO:0000256" key="2">
    <source>
        <dbReference type="ARBA" id="ARBA00012307"/>
    </source>
</evidence>
<evidence type="ECO:0000313" key="7">
    <source>
        <dbReference type="EMBL" id="KCV73025.1"/>
    </source>
</evidence>